<comment type="caution">
    <text evidence="1">The sequence shown here is derived from an EMBL/GenBank/DDBJ whole genome shotgun (WGS) entry which is preliminary data.</text>
</comment>
<name>A0A4Y2LSS2_ARAVE</name>
<dbReference type="EMBL" id="BGPR01006301">
    <property type="protein sequence ID" value="GBN17838.1"/>
    <property type="molecule type" value="Genomic_DNA"/>
</dbReference>
<protein>
    <submittedName>
        <fullName evidence="1">Uncharacterized protein</fullName>
    </submittedName>
</protein>
<reference evidence="1 2" key="1">
    <citation type="journal article" date="2019" name="Sci. Rep.">
        <title>Orb-weaving spider Araneus ventricosus genome elucidates the spidroin gene catalogue.</title>
        <authorList>
            <person name="Kono N."/>
            <person name="Nakamura H."/>
            <person name="Ohtoshi R."/>
            <person name="Moran D.A.P."/>
            <person name="Shinohara A."/>
            <person name="Yoshida Y."/>
            <person name="Fujiwara M."/>
            <person name="Mori M."/>
            <person name="Tomita M."/>
            <person name="Arakawa K."/>
        </authorList>
    </citation>
    <scope>NUCLEOTIDE SEQUENCE [LARGE SCALE GENOMIC DNA]</scope>
</reference>
<proteinExistence type="predicted"/>
<organism evidence="1 2">
    <name type="scientific">Araneus ventricosus</name>
    <name type="common">Orbweaver spider</name>
    <name type="synonym">Epeira ventricosa</name>
    <dbReference type="NCBI Taxonomy" id="182803"/>
    <lineage>
        <taxon>Eukaryota</taxon>
        <taxon>Metazoa</taxon>
        <taxon>Ecdysozoa</taxon>
        <taxon>Arthropoda</taxon>
        <taxon>Chelicerata</taxon>
        <taxon>Arachnida</taxon>
        <taxon>Araneae</taxon>
        <taxon>Araneomorphae</taxon>
        <taxon>Entelegynae</taxon>
        <taxon>Araneoidea</taxon>
        <taxon>Araneidae</taxon>
        <taxon>Araneus</taxon>
    </lineage>
</organism>
<accession>A0A4Y2LSS2</accession>
<dbReference type="Proteomes" id="UP000499080">
    <property type="component" value="Unassembled WGS sequence"/>
</dbReference>
<sequence length="114" mass="13239">MKDLRFRKGYKYGFDNLVARGRLLGAQKSTLLTEDVLTLQCCIFPKNTELGFYTEVIARTRTGFERYRCQWKAIDYAGDNYMSLNWEEDGENRLLRCVSSESNEQPDVLACEFG</sequence>
<gene>
    <name evidence="1" type="ORF">AVEN_122314_1</name>
</gene>
<evidence type="ECO:0000313" key="1">
    <source>
        <dbReference type="EMBL" id="GBN17838.1"/>
    </source>
</evidence>
<dbReference type="AlphaFoldDB" id="A0A4Y2LSS2"/>
<evidence type="ECO:0000313" key="2">
    <source>
        <dbReference type="Proteomes" id="UP000499080"/>
    </source>
</evidence>
<keyword evidence="2" id="KW-1185">Reference proteome</keyword>